<evidence type="ECO:0000256" key="2">
    <source>
        <dbReference type="ARBA" id="ARBA00004479"/>
    </source>
</evidence>
<feature type="compositionally biased region" description="Basic and acidic residues" evidence="13">
    <location>
        <begin position="1112"/>
        <end position="1137"/>
    </location>
</feature>
<evidence type="ECO:0000256" key="13">
    <source>
        <dbReference type="SAM" id="MobiDB-lite"/>
    </source>
</evidence>
<feature type="domain" description="Fibronectin type-III" evidence="16">
    <location>
        <begin position="935"/>
        <end position="1032"/>
    </location>
</feature>
<dbReference type="FunFam" id="2.60.40.10:FF:000273">
    <property type="entry name" value="contactin-3 isoform X1"/>
    <property type="match status" value="1"/>
</dbReference>
<dbReference type="InParanoid" id="A0A674PEG2"/>
<proteinExistence type="inferred from homology"/>
<dbReference type="InterPro" id="IPR010560">
    <property type="entry name" value="Neogenin_C"/>
</dbReference>
<evidence type="ECO:0000259" key="16">
    <source>
        <dbReference type="PROSITE" id="PS50853"/>
    </source>
</evidence>
<keyword evidence="5 14" id="KW-0812">Transmembrane</keyword>
<evidence type="ECO:0000256" key="8">
    <source>
        <dbReference type="ARBA" id="ARBA00022989"/>
    </source>
</evidence>
<evidence type="ECO:0000313" key="18">
    <source>
        <dbReference type="Proteomes" id="UP000005226"/>
    </source>
</evidence>
<dbReference type="FunFam" id="2.60.40.10:FF:000551">
    <property type="entry name" value="Protogenin A"/>
    <property type="match status" value="1"/>
</dbReference>
<reference evidence="17 18" key="1">
    <citation type="journal article" date="2011" name="Genome Biol. Evol.">
        <title>Integration of the genetic map and genome assembly of fugu facilitates insights into distinct features of genome evolution in teleosts and mammals.</title>
        <authorList>
            <person name="Kai W."/>
            <person name="Kikuchi K."/>
            <person name="Tohari S."/>
            <person name="Chew A.K."/>
            <person name="Tay A."/>
            <person name="Fujiwara A."/>
            <person name="Hosoya S."/>
            <person name="Suetake H."/>
            <person name="Naruse K."/>
            <person name="Brenner S."/>
            <person name="Suzuki Y."/>
            <person name="Venkatesh B."/>
        </authorList>
    </citation>
    <scope>NUCLEOTIDE SEQUENCE [LARGE SCALE GENOMIC DNA]</scope>
</reference>
<feature type="compositionally biased region" description="Basic residues" evidence="13">
    <location>
        <begin position="1318"/>
        <end position="1328"/>
    </location>
</feature>
<dbReference type="PROSITE" id="PS50853">
    <property type="entry name" value="FN3"/>
    <property type="match status" value="6"/>
</dbReference>
<feature type="domain" description="Fibronectin type-III" evidence="16">
    <location>
        <begin position="441"/>
        <end position="534"/>
    </location>
</feature>
<protein>
    <submittedName>
        <fullName evidence="17">Neogenin 1b</fullName>
    </submittedName>
</protein>
<evidence type="ECO:0000256" key="11">
    <source>
        <dbReference type="ARBA" id="ARBA00023180"/>
    </source>
</evidence>
<evidence type="ECO:0000259" key="15">
    <source>
        <dbReference type="PROSITE" id="PS50835"/>
    </source>
</evidence>
<dbReference type="PANTHER" id="PTHR44170">
    <property type="entry name" value="PROTEIN SIDEKICK"/>
    <property type="match status" value="1"/>
</dbReference>
<dbReference type="PRINTS" id="PR00014">
    <property type="entry name" value="FNTYPEIII"/>
</dbReference>
<dbReference type="CDD" id="cd00063">
    <property type="entry name" value="FN3"/>
    <property type="match status" value="6"/>
</dbReference>
<dbReference type="InterPro" id="IPR003961">
    <property type="entry name" value="FN3_dom"/>
</dbReference>
<dbReference type="GO" id="GO:0098609">
    <property type="term" value="P:cell-cell adhesion"/>
    <property type="evidence" value="ECO:0007669"/>
    <property type="project" value="TreeGrafter"/>
</dbReference>
<accession>A0A674PEG2</accession>
<sequence>KFSEKRGLKSSVRVFLTTPLPPVTPSGSAAQPFSPFWFTVEPQDTLVIRGNSALLNCSAHSDAATPARVEWKKDGTFMSLVSDERRRILPDGSLLFTHVVHSKHNKPDEGTYQCVATIENLGSISSRTARLSVAGMPRFTSQPTPATVHQGSSHVMPCEVNADLVPFVRWEKDRQPLELNTRLVQLPSGALVISNASEGDAGLYRCLVENVGSSKSSDEAQLQIMWGRPEVSPRSCSLYLLVCVLSENAVENLPRSHINSFSVSISSEGRVELLGGGILQISNLTEEDAGVYTCMADNANGTIEAQAQLAVQVPPQFMRRPANIYAHESMDIVFECEVSGSPAPSVKWVKNGDAVIPSDYFKIIKEHNLQVLGLVKSDEGFYQCLAENDAGNIQSSAQLIILDHDVALPSPSLPSLTPNTTDHVTPGSGAVANAAGPTPSAPRDVVASLVSTRFIKLTWRPPAEPHGDELTYSVFYSQEGTSRERVVNTSRPGEMQVTIQNLMPDTKYRFRVVAHNSNGQGESSAAARVATQAEVQVPGPAPNLQAVSNTPTSVALSWDKPLTGNGDIVTYKLFYTDKSVGNEQVGCLLTHPLKTRTQEYNFRVVANNKHGPGVSTDDITVRTLSDVPSAPPQNLTLEVQNSKSIMLRWQPPPPNSQNGEIINYKIKYRKGSRRSETSDSTSGTQLFMLISGLERGTEYSFRVSAITVNGTGPATEWTTAETFESDLDESRVPNQPSSLHVRPLVNSIVVSWTPPDNQDIVVRGYSIGYGIGSPHSQTIKVDYKQRYYTIENLDPSSHYVITLKAFNNMGEGIPVYESAITRPQSVPDPSPMMPPVGVQASVLSHDTIKVSWADNTLHKSQKITDNRFYTVRWKTNIPANTKVKMANTTSLNYMVTGLKPNTLYEFSVMLTRGRRTSTWSMTAQGTTFETIPSSSPKDVTVVSKENKPRTIIINWQPPSEANGKITGYIIYYSTDVNAEDHDWVIEPVVGNRLTHQIQELTLDTTYYFKIQARNSKGMGPMSEAVHFRTPKTESTDKMANDQAALLSSGKSGVGGTSESHILVIVIIISVGAFTIILVVVGAFLCTRRTTSHQKKKRAASKSSNGSHKYKGNSKDLKPPDLWIHHERLELKPMDKSPDPNPVMTETPIPRTSQDITPADSGLDNNPHLQQRRNSYRGHESEDSMSTLAGRRGMRPKMMMPFDAQPPQPVISAHPIHSLDNHHHHYHMGSLASPTRSYFYHQGSCHPRPHACATPIHLDRVDSTESVRNTPSAEPLPPATTSSQASCPSEIMVDPEGSYHGSTTTEEEPSYSSNLPPHRPAHPHAHAHPLKSFAVPAIPGSSHPSYESSALPSTPLLAQTGPPTHPHVVKTASIGTLGRTRTPMLVSVPNAPDVPETSKMLEDVDNSYEPDELTEEMAHLEGLMKDLNAITTAP</sequence>
<feature type="domain" description="Ig-like" evidence="15">
    <location>
        <begin position="315"/>
        <end position="400"/>
    </location>
</feature>
<feature type="domain" description="Fibronectin type-III" evidence="16">
    <location>
        <begin position="631"/>
        <end position="725"/>
    </location>
</feature>
<gene>
    <name evidence="17" type="primary">neo1a</name>
</gene>
<dbReference type="GO" id="GO:0005886">
    <property type="term" value="C:plasma membrane"/>
    <property type="evidence" value="ECO:0007669"/>
    <property type="project" value="UniProtKB-SubCell"/>
</dbReference>
<dbReference type="FunFam" id="2.60.40.10:FF:000189">
    <property type="entry name" value="Neogenin isoform 3"/>
    <property type="match status" value="1"/>
</dbReference>
<feature type="domain" description="Fibronectin type-III" evidence="16">
    <location>
        <begin position="732"/>
        <end position="825"/>
    </location>
</feature>
<feature type="transmembrane region" description="Helical" evidence="14">
    <location>
        <begin position="1061"/>
        <end position="1086"/>
    </location>
</feature>
<dbReference type="InterPro" id="IPR013098">
    <property type="entry name" value="Ig_I-set"/>
</dbReference>
<dbReference type="FunFam" id="2.60.40.10:FF:000106">
    <property type="entry name" value="Neogenin isoform 1"/>
    <property type="match status" value="1"/>
</dbReference>
<dbReference type="Pfam" id="PF07679">
    <property type="entry name" value="I-set"/>
    <property type="match status" value="2"/>
</dbReference>
<dbReference type="PANTHER" id="PTHR44170:SF14">
    <property type="entry name" value="NEOGENIN"/>
    <property type="match status" value="1"/>
</dbReference>
<keyword evidence="4" id="KW-1003">Cell membrane</keyword>
<evidence type="ECO:0000256" key="4">
    <source>
        <dbReference type="ARBA" id="ARBA00022475"/>
    </source>
</evidence>
<dbReference type="SUPFAM" id="SSF49265">
    <property type="entry name" value="Fibronectin type III"/>
    <property type="match status" value="4"/>
</dbReference>
<evidence type="ECO:0000256" key="6">
    <source>
        <dbReference type="ARBA" id="ARBA00022729"/>
    </source>
</evidence>
<dbReference type="Ensembl" id="ENSTRUT00000083192.1">
    <property type="protein sequence ID" value="ENSTRUP00000084056.1"/>
    <property type="gene ID" value="ENSTRUG00000016549.3"/>
</dbReference>
<organism evidence="17 18">
    <name type="scientific">Takifugu rubripes</name>
    <name type="common">Japanese pufferfish</name>
    <name type="synonym">Fugu rubripes</name>
    <dbReference type="NCBI Taxonomy" id="31033"/>
    <lineage>
        <taxon>Eukaryota</taxon>
        <taxon>Metazoa</taxon>
        <taxon>Chordata</taxon>
        <taxon>Craniata</taxon>
        <taxon>Vertebrata</taxon>
        <taxon>Euteleostomi</taxon>
        <taxon>Actinopterygii</taxon>
        <taxon>Neopterygii</taxon>
        <taxon>Teleostei</taxon>
        <taxon>Neoteleostei</taxon>
        <taxon>Acanthomorphata</taxon>
        <taxon>Eupercaria</taxon>
        <taxon>Tetraodontiformes</taxon>
        <taxon>Tetradontoidea</taxon>
        <taxon>Tetraodontidae</taxon>
        <taxon>Takifugu</taxon>
    </lineage>
</organism>
<feature type="domain" description="Fibronectin type-III" evidence="16">
    <location>
        <begin position="540"/>
        <end position="626"/>
    </location>
</feature>
<dbReference type="InterPro" id="IPR036116">
    <property type="entry name" value="FN3_sf"/>
</dbReference>
<feature type="compositionally biased region" description="Basic residues" evidence="13">
    <location>
        <begin position="1090"/>
        <end position="1099"/>
    </location>
</feature>
<evidence type="ECO:0000256" key="7">
    <source>
        <dbReference type="ARBA" id="ARBA00022737"/>
    </source>
</evidence>
<dbReference type="FunFam" id="2.60.40.10:FF:000133">
    <property type="entry name" value="Neogenin isoform 1"/>
    <property type="match status" value="1"/>
</dbReference>
<evidence type="ECO:0000256" key="10">
    <source>
        <dbReference type="ARBA" id="ARBA00023157"/>
    </source>
</evidence>
<evidence type="ECO:0000256" key="14">
    <source>
        <dbReference type="SAM" id="Phobius"/>
    </source>
</evidence>
<dbReference type="GeneTree" id="ENSGT00940000156684"/>
<name>A0A674PEG2_TAKRU</name>
<evidence type="ECO:0000313" key="17">
    <source>
        <dbReference type="Ensembl" id="ENSTRUP00000084056.1"/>
    </source>
</evidence>
<dbReference type="InterPro" id="IPR036179">
    <property type="entry name" value="Ig-like_dom_sf"/>
</dbReference>
<dbReference type="Pfam" id="PF13895">
    <property type="entry name" value="Ig_2"/>
    <property type="match status" value="1"/>
</dbReference>
<keyword evidence="10" id="KW-1015">Disulfide bond</keyword>
<evidence type="ECO:0000256" key="5">
    <source>
        <dbReference type="ARBA" id="ARBA00022692"/>
    </source>
</evidence>
<keyword evidence="18" id="KW-1185">Reference proteome</keyword>
<comment type="similarity">
    <text evidence="3">Belongs to the immunoglobulin superfamily. DCC family.</text>
</comment>
<dbReference type="InterPro" id="IPR003598">
    <property type="entry name" value="Ig_sub2"/>
</dbReference>
<dbReference type="Gene3D" id="2.60.40.10">
    <property type="entry name" value="Immunoglobulins"/>
    <property type="match status" value="10"/>
</dbReference>
<keyword evidence="11" id="KW-0325">Glycoprotein</keyword>
<evidence type="ECO:0000256" key="12">
    <source>
        <dbReference type="ARBA" id="ARBA00023319"/>
    </source>
</evidence>
<keyword evidence="6" id="KW-0732">Signal</keyword>
<evidence type="ECO:0000256" key="1">
    <source>
        <dbReference type="ARBA" id="ARBA00004236"/>
    </source>
</evidence>
<dbReference type="CDD" id="cd00096">
    <property type="entry name" value="Ig"/>
    <property type="match status" value="1"/>
</dbReference>
<keyword evidence="7" id="KW-0677">Repeat</keyword>
<dbReference type="InterPro" id="IPR003599">
    <property type="entry name" value="Ig_sub"/>
</dbReference>
<comment type="subcellular location">
    <subcellularLocation>
        <location evidence="1">Cell membrane</location>
    </subcellularLocation>
    <subcellularLocation>
        <location evidence="2">Membrane</location>
        <topology evidence="2">Single-pass type I membrane protein</topology>
    </subcellularLocation>
</comment>
<dbReference type="InterPro" id="IPR013783">
    <property type="entry name" value="Ig-like_fold"/>
</dbReference>
<dbReference type="SMART" id="SM00408">
    <property type="entry name" value="IGc2"/>
    <property type="match status" value="4"/>
</dbReference>
<feature type="compositionally biased region" description="Polar residues" evidence="13">
    <location>
        <begin position="1341"/>
        <end position="1351"/>
    </location>
</feature>
<keyword evidence="12" id="KW-0393">Immunoglobulin domain</keyword>
<keyword evidence="9 14" id="KW-0472">Membrane</keyword>
<dbReference type="Pfam" id="PF06583">
    <property type="entry name" value="Neogenin_C"/>
    <property type="match status" value="1"/>
</dbReference>
<feature type="region of interest" description="Disordered" evidence="13">
    <location>
        <begin position="1262"/>
        <end position="1365"/>
    </location>
</feature>
<evidence type="ECO:0000256" key="9">
    <source>
        <dbReference type="ARBA" id="ARBA00023136"/>
    </source>
</evidence>
<dbReference type="InterPro" id="IPR007110">
    <property type="entry name" value="Ig-like_dom"/>
</dbReference>
<feature type="domain" description="Ig-like" evidence="15">
    <location>
        <begin position="241"/>
        <end position="310"/>
    </location>
</feature>
<evidence type="ECO:0000256" key="3">
    <source>
        <dbReference type="ARBA" id="ARBA00009588"/>
    </source>
</evidence>
<feature type="domain" description="Fibronectin type-III" evidence="16">
    <location>
        <begin position="834"/>
        <end position="930"/>
    </location>
</feature>
<feature type="domain" description="Ig-like" evidence="15">
    <location>
        <begin position="137"/>
        <end position="223"/>
    </location>
</feature>
<dbReference type="FunFam" id="2.60.40.10:FF:000101">
    <property type="entry name" value="Neogenin isoform 1"/>
    <property type="match status" value="1"/>
</dbReference>
<dbReference type="FunFam" id="2.60.40.10:FF:000004">
    <property type="entry name" value="DCC isoform 1"/>
    <property type="match status" value="1"/>
</dbReference>
<feature type="domain" description="Ig-like" evidence="15">
    <location>
        <begin position="35"/>
        <end position="132"/>
    </location>
</feature>
<dbReference type="SUPFAM" id="SSF48726">
    <property type="entry name" value="Immunoglobulin"/>
    <property type="match status" value="4"/>
</dbReference>
<keyword evidence="8 14" id="KW-1133">Transmembrane helix</keyword>
<dbReference type="SMART" id="SM00060">
    <property type="entry name" value="FN3"/>
    <property type="match status" value="6"/>
</dbReference>
<dbReference type="Pfam" id="PF00041">
    <property type="entry name" value="fn3"/>
    <property type="match status" value="6"/>
</dbReference>
<reference evidence="17" key="3">
    <citation type="submission" date="2025-09" db="UniProtKB">
        <authorList>
            <consortium name="Ensembl"/>
        </authorList>
    </citation>
    <scope>IDENTIFICATION</scope>
</reference>
<dbReference type="FunFam" id="2.60.40.10:FF:000187">
    <property type="entry name" value="neogenin isoform X2"/>
    <property type="match status" value="1"/>
</dbReference>
<dbReference type="CDD" id="cd05723">
    <property type="entry name" value="IgI_4_Neogenin_like"/>
    <property type="match status" value="1"/>
</dbReference>
<feature type="region of interest" description="Disordered" evidence="13">
    <location>
        <begin position="1090"/>
        <end position="1185"/>
    </location>
</feature>
<dbReference type="PROSITE" id="PS50835">
    <property type="entry name" value="IG_LIKE"/>
    <property type="match status" value="4"/>
</dbReference>
<dbReference type="Proteomes" id="UP000005226">
    <property type="component" value="Chromosome 13"/>
</dbReference>
<dbReference type="CDD" id="cd05722">
    <property type="entry name" value="IgI_1_Neogenin_like"/>
    <property type="match status" value="1"/>
</dbReference>
<dbReference type="SMART" id="SM00409">
    <property type="entry name" value="IG"/>
    <property type="match status" value="4"/>
</dbReference>
<reference evidence="17" key="2">
    <citation type="submission" date="2025-08" db="UniProtKB">
        <authorList>
            <consortium name="Ensembl"/>
        </authorList>
    </citation>
    <scope>IDENTIFICATION</scope>
</reference>